<gene>
    <name evidence="1" type="ORF">H9647_24420</name>
</gene>
<name>A0ABR8T619_9BACL</name>
<dbReference type="EMBL" id="JACSQL010000023">
    <property type="protein sequence ID" value="MBD7971212.1"/>
    <property type="molecule type" value="Genomic_DNA"/>
</dbReference>
<reference evidence="1 2" key="1">
    <citation type="submission" date="2020-08" db="EMBL/GenBank/DDBJ databases">
        <title>A Genomic Blueprint of the Chicken Gut Microbiome.</title>
        <authorList>
            <person name="Gilroy R."/>
            <person name="Ravi A."/>
            <person name="Getino M."/>
            <person name="Pursley I."/>
            <person name="Horton D.L."/>
            <person name="Alikhan N.-F."/>
            <person name="Baker D."/>
            <person name="Gharbi K."/>
            <person name="Hall N."/>
            <person name="Watson M."/>
            <person name="Adriaenssens E.M."/>
            <person name="Foster-Nyarko E."/>
            <person name="Jarju S."/>
            <person name="Secka A."/>
            <person name="Antonio M."/>
            <person name="Oren A."/>
            <person name="Chaudhuri R."/>
            <person name="La Ragione R.M."/>
            <person name="Hildebrand F."/>
            <person name="Pallen M.J."/>
        </authorList>
    </citation>
    <scope>NUCLEOTIDE SEQUENCE [LARGE SCALE GENOMIC DNA]</scope>
    <source>
        <strain evidence="1 2">Sa2BVA9</strain>
    </source>
</reference>
<protein>
    <recommendedName>
        <fullName evidence="3">Alpha-L-rhamnosidase-like protein</fullName>
    </recommendedName>
</protein>
<organism evidence="1 2">
    <name type="scientific">Paenibacillus gallinarum</name>
    <dbReference type="NCBI Taxonomy" id="2762232"/>
    <lineage>
        <taxon>Bacteria</taxon>
        <taxon>Bacillati</taxon>
        <taxon>Bacillota</taxon>
        <taxon>Bacilli</taxon>
        <taxon>Bacillales</taxon>
        <taxon>Paenibacillaceae</taxon>
        <taxon>Paenibacillus</taxon>
    </lineage>
</organism>
<dbReference type="Pfam" id="PF17132">
    <property type="entry name" value="Glyco_hydro_106"/>
    <property type="match status" value="1"/>
</dbReference>
<dbReference type="Gene3D" id="2.60.120.260">
    <property type="entry name" value="Galactose-binding domain-like"/>
    <property type="match status" value="1"/>
</dbReference>
<proteinExistence type="predicted"/>
<dbReference type="InterPro" id="IPR053161">
    <property type="entry name" value="Ulvan_degrading_GH"/>
</dbReference>
<comment type="caution">
    <text evidence="1">The sequence shown here is derived from an EMBL/GenBank/DDBJ whole genome shotgun (WGS) entry which is preliminary data.</text>
</comment>
<keyword evidence="2" id="KW-1185">Reference proteome</keyword>
<dbReference type="InterPro" id="IPR008979">
    <property type="entry name" value="Galactose-bd-like_sf"/>
</dbReference>
<dbReference type="RefSeq" id="WP_191804938.1">
    <property type="nucleotide sequence ID" value="NZ_JACSQL010000023.1"/>
</dbReference>
<accession>A0ABR8T619</accession>
<dbReference type="PANTHER" id="PTHR36848">
    <property type="entry name" value="DNA-BINDING PROTEIN (PUTATIVE SECRETED PROTEIN)-RELATED"/>
    <property type="match status" value="1"/>
</dbReference>
<evidence type="ECO:0000313" key="1">
    <source>
        <dbReference type="EMBL" id="MBD7971212.1"/>
    </source>
</evidence>
<sequence length="916" mass="103928">MHFEKRFKNPDQTYRPKMRWWLPGAFMEKDEIKREIISLVEAGYGGAEVLYFMPIPSADIAPEQYGDYYFGSEKWNDCMRAALETAIEYNFKLDFTVGPLWPIATPALMDKDDERAAHGLHVGCLDFTRLFQGKLLIPDTIDRERKRKLVAVSVAKKSLDKQLGLVATYQLDSIQVLPFSEEDETVEWTALDDDEWTLFAFWAQTSAQLNDAAQAPVIDHLSEEATKAVIDYWENSLLSDPYIRELYEKNGGDLFCDSLEVNATMLGGMYDAEPAPVILWTPDLLIEFKKRRGYDLAPYLPALFIRGLFQTTDNRNLDRFSEYEFEQPLINRSIRHDYYETLTDLINEKHISVLQSWAHSHNMKLRYQTYGLPTDMTSSLMSVDVPEAESLGFKDNTESVRLLSGAVHMGRKPIYSYELGAVQGKAYEQQWTGADGLLWKMHQALAGGVNQVVLHGMSYNSSSVTGPVEPIFNWPGLSLMGTAYSNEWGNRQPIFEHSRMMTDYISRLQFILRQGRPRVDLAIYRHEYDGVNYSMEVECSSLQQAGYTYDYISPVLLQLDNATVEIVDGEPVLDSKGAAYKALVVSQLMNRETKQLEGPKVNVEVMKKFIHLASEGLPIIWVGDQMLQPISYEDANHFETINSLYKELTSFSNVFVINKAELGELTISKGFDTIKNNQVASVRRQTDSTDLYFLYNQSTDEKFAGTITVKGKGQPYLLDLWSGDITALQNNSLASTGFTFNLEMEPGETKLIALGKLKETRKEADYRETTEMFLNKWHLAINSWEAGETPTSTVINKYECQLDDLIPWKEINGLEKVAGIGLYETRVLIPHNVSRAILDIGCASDTAKVIVNGEHLQLNQVSWKVDIAPYLFKGENIIQVEVATTLHNALSLYDHSKVPVNYGMMGPVKLKLTNSE</sequence>
<evidence type="ECO:0000313" key="2">
    <source>
        <dbReference type="Proteomes" id="UP000608071"/>
    </source>
</evidence>
<evidence type="ECO:0008006" key="3">
    <source>
        <dbReference type="Google" id="ProtNLM"/>
    </source>
</evidence>
<dbReference type="Proteomes" id="UP000608071">
    <property type="component" value="Unassembled WGS sequence"/>
</dbReference>
<dbReference type="SUPFAM" id="SSF49785">
    <property type="entry name" value="Galactose-binding domain-like"/>
    <property type="match status" value="1"/>
</dbReference>
<dbReference type="PANTHER" id="PTHR36848:SF2">
    <property type="entry name" value="SECRETED PROTEIN"/>
    <property type="match status" value="1"/>
</dbReference>